<dbReference type="AlphaFoldDB" id="A0A2P2J345"/>
<dbReference type="GO" id="GO:0016301">
    <property type="term" value="F:kinase activity"/>
    <property type="evidence" value="ECO:0007669"/>
    <property type="project" value="UniProtKB-KW"/>
</dbReference>
<proteinExistence type="predicted"/>
<keyword evidence="1" id="KW-0808">Transferase</keyword>
<protein>
    <submittedName>
        <fullName evidence="1">UMP-CMP kinase Deoxycytidylate kinase Uridine monophosphate/cytidine monophosphate kinase</fullName>
    </submittedName>
</protein>
<reference evidence="1" key="1">
    <citation type="submission" date="2018-02" db="EMBL/GenBank/DDBJ databases">
        <title>Rhizophora mucronata_Transcriptome.</title>
        <authorList>
            <person name="Meera S.P."/>
            <person name="Sreeshan A."/>
            <person name="Augustine A."/>
        </authorList>
    </citation>
    <scope>NUCLEOTIDE SEQUENCE</scope>
    <source>
        <tissue evidence="1">Leaf</tissue>
    </source>
</reference>
<dbReference type="EMBL" id="GGEC01007429">
    <property type="protein sequence ID" value="MBW87912.1"/>
    <property type="molecule type" value="Transcribed_RNA"/>
</dbReference>
<evidence type="ECO:0000313" key="1">
    <source>
        <dbReference type="EMBL" id="MBW87912.1"/>
    </source>
</evidence>
<keyword evidence="1" id="KW-0418">Kinase</keyword>
<name>A0A2P2J345_RHIMU</name>
<sequence>MSVTEVLDYICALGTLSTARATQHKNNSGLLLSHSSVLLLEKERERVRREMTLACLPATESAFEEGIS</sequence>
<accession>A0A2P2J345</accession>
<organism evidence="1">
    <name type="scientific">Rhizophora mucronata</name>
    <name type="common">Asiatic mangrove</name>
    <dbReference type="NCBI Taxonomy" id="61149"/>
    <lineage>
        <taxon>Eukaryota</taxon>
        <taxon>Viridiplantae</taxon>
        <taxon>Streptophyta</taxon>
        <taxon>Embryophyta</taxon>
        <taxon>Tracheophyta</taxon>
        <taxon>Spermatophyta</taxon>
        <taxon>Magnoliopsida</taxon>
        <taxon>eudicotyledons</taxon>
        <taxon>Gunneridae</taxon>
        <taxon>Pentapetalae</taxon>
        <taxon>rosids</taxon>
        <taxon>fabids</taxon>
        <taxon>Malpighiales</taxon>
        <taxon>Rhizophoraceae</taxon>
        <taxon>Rhizophora</taxon>
    </lineage>
</organism>